<accession>A0A8K0C5D0</accession>
<organism evidence="4 5">
    <name type="scientific">Ignelater luminosus</name>
    <name type="common">Cucubano</name>
    <name type="synonym">Pyrophorus luminosus</name>
    <dbReference type="NCBI Taxonomy" id="2038154"/>
    <lineage>
        <taxon>Eukaryota</taxon>
        <taxon>Metazoa</taxon>
        <taxon>Ecdysozoa</taxon>
        <taxon>Arthropoda</taxon>
        <taxon>Hexapoda</taxon>
        <taxon>Insecta</taxon>
        <taxon>Pterygota</taxon>
        <taxon>Neoptera</taxon>
        <taxon>Endopterygota</taxon>
        <taxon>Coleoptera</taxon>
        <taxon>Polyphaga</taxon>
        <taxon>Elateriformia</taxon>
        <taxon>Elateroidea</taxon>
        <taxon>Elateridae</taxon>
        <taxon>Agrypninae</taxon>
        <taxon>Pyrophorini</taxon>
        <taxon>Ignelater</taxon>
    </lineage>
</organism>
<dbReference type="Pfam" id="PF13359">
    <property type="entry name" value="DDE_Tnp_4"/>
    <property type="match status" value="1"/>
</dbReference>
<dbReference type="AlphaFoldDB" id="A0A8K0C5D0"/>
<evidence type="ECO:0000313" key="4">
    <source>
        <dbReference type="EMBL" id="KAF2879394.1"/>
    </source>
</evidence>
<feature type="domain" description="DDE Tnp4" evidence="3">
    <location>
        <begin position="8"/>
        <end position="77"/>
    </location>
</feature>
<sequence length="139" mass="16038">MRLSHFCTNLMRPFNKTRTGSMDEAERIFNYSLSRARRLIENTFDILVARFKIFHRVINAAPETENSIIEACVCLHNFIKTEDSSTYSNSNYIDREVDGGLILGEWRKDVPQTTAVQPSSSLFRSLGSRNQSNYIKHMV</sequence>
<name>A0A8K0C5D0_IGNLU</name>
<evidence type="ECO:0000313" key="5">
    <source>
        <dbReference type="Proteomes" id="UP000801492"/>
    </source>
</evidence>
<gene>
    <name evidence="4" type="ORF">ILUMI_26777</name>
</gene>
<keyword evidence="2" id="KW-0479">Metal-binding</keyword>
<dbReference type="InterPro" id="IPR027806">
    <property type="entry name" value="HARBI1_dom"/>
</dbReference>
<dbReference type="OrthoDB" id="8193319at2759"/>
<comment type="cofactor">
    <cofactor evidence="1">
        <name>a divalent metal cation</name>
        <dbReference type="ChEBI" id="CHEBI:60240"/>
    </cofactor>
</comment>
<reference evidence="4" key="1">
    <citation type="submission" date="2019-08" db="EMBL/GenBank/DDBJ databases">
        <title>The genome of the North American firefly Photinus pyralis.</title>
        <authorList>
            <consortium name="Photinus pyralis genome working group"/>
            <person name="Fallon T.R."/>
            <person name="Sander Lower S.E."/>
            <person name="Weng J.-K."/>
        </authorList>
    </citation>
    <scope>NUCLEOTIDE SEQUENCE</scope>
    <source>
        <strain evidence="4">TRF0915ILg1</strain>
        <tissue evidence="4">Whole body</tissue>
    </source>
</reference>
<evidence type="ECO:0000256" key="2">
    <source>
        <dbReference type="ARBA" id="ARBA00022723"/>
    </source>
</evidence>
<dbReference type="EMBL" id="VTPC01091181">
    <property type="protein sequence ID" value="KAF2879394.1"/>
    <property type="molecule type" value="Genomic_DNA"/>
</dbReference>
<keyword evidence="5" id="KW-1185">Reference proteome</keyword>
<protein>
    <recommendedName>
        <fullName evidence="3">DDE Tnp4 domain-containing protein</fullName>
    </recommendedName>
</protein>
<dbReference type="Proteomes" id="UP000801492">
    <property type="component" value="Unassembled WGS sequence"/>
</dbReference>
<evidence type="ECO:0000259" key="3">
    <source>
        <dbReference type="Pfam" id="PF13359"/>
    </source>
</evidence>
<proteinExistence type="predicted"/>
<evidence type="ECO:0000256" key="1">
    <source>
        <dbReference type="ARBA" id="ARBA00001968"/>
    </source>
</evidence>
<dbReference type="GO" id="GO:0046872">
    <property type="term" value="F:metal ion binding"/>
    <property type="evidence" value="ECO:0007669"/>
    <property type="project" value="UniProtKB-KW"/>
</dbReference>
<comment type="caution">
    <text evidence="4">The sequence shown here is derived from an EMBL/GenBank/DDBJ whole genome shotgun (WGS) entry which is preliminary data.</text>
</comment>